<dbReference type="InterPro" id="IPR003660">
    <property type="entry name" value="HAMP_dom"/>
</dbReference>
<evidence type="ECO:0000256" key="1">
    <source>
        <dbReference type="ARBA" id="ARBA00022500"/>
    </source>
</evidence>
<keyword evidence="5" id="KW-1133">Transmembrane helix</keyword>
<keyword evidence="9" id="KW-1185">Reference proteome</keyword>
<dbReference type="EMBL" id="QKZK01000009">
    <property type="protein sequence ID" value="PZX17454.1"/>
    <property type="molecule type" value="Genomic_DNA"/>
</dbReference>
<feature type="domain" description="Methyl-accepting transducer" evidence="6">
    <location>
        <begin position="303"/>
        <end position="518"/>
    </location>
</feature>
<name>A0A2W7NL97_9BACT</name>
<dbReference type="GO" id="GO:0007165">
    <property type="term" value="P:signal transduction"/>
    <property type="evidence" value="ECO:0007669"/>
    <property type="project" value="UniProtKB-KW"/>
</dbReference>
<proteinExistence type="inferred from homology"/>
<dbReference type="SMART" id="SM00304">
    <property type="entry name" value="HAMP"/>
    <property type="match status" value="1"/>
</dbReference>
<comment type="caution">
    <text evidence="8">The sequence shown here is derived from an EMBL/GenBank/DDBJ whole genome shotgun (WGS) entry which is preliminary data.</text>
</comment>
<sequence>MCKGIDIFAKKKQTNPSLNMIKHLSFRIKLILAFLIVALFFIGSSAYNLWVLNKNHQSLNQINQEEIPEVIYASQLQVTWLKARYQLVQFVDLRDENKLHKGFELIDSTNEIILKCFEIAESSEHKEELTKKYSHLAQLIKDYRFLFQRYVDFSNNLINNGEVNKSRESIHAHPQVADLFDQIISASEQIDQNTQSIAIQALEDTKNSNIETESSMIGAVSVLWSTLIIAFAVGMLVSFLLSASLSKGINRSVTIAEAIAAGDLSHDVSHEDLSRGDEIGRLSKALDKMGKKLNETITGITESTLTIAHASREMSNASQRISTGANEQASSAEEVSSAMEEMAGSISQNAENANKTRHTTHQSTESITKGNRSVQETVEAMEQIGNKIKVINNIAAQTNILALNAAVEAARAGEHGKGFAVVAQEVRKLAELSKHAADDIMKVSAQGIRISQEAGVLLNTIVPDIQQSAELVEEIAASSLQQKSGSDQINYAIAQLSLITQQNAADAEEMAGTSQELSAQADQLRQMIAFFKTK</sequence>
<comment type="similarity">
    <text evidence="2">Belongs to the methyl-accepting chemotaxis (MCP) protein family.</text>
</comment>
<dbReference type="PANTHER" id="PTHR43531">
    <property type="entry name" value="PROTEIN ICFG"/>
    <property type="match status" value="1"/>
</dbReference>
<feature type="compositionally biased region" description="Polar residues" evidence="4">
    <location>
        <begin position="313"/>
        <end position="324"/>
    </location>
</feature>
<keyword evidence="1" id="KW-0145">Chemotaxis</keyword>
<dbReference type="Pfam" id="PF00672">
    <property type="entry name" value="HAMP"/>
    <property type="match status" value="1"/>
</dbReference>
<evidence type="ECO:0000313" key="8">
    <source>
        <dbReference type="EMBL" id="PZX17454.1"/>
    </source>
</evidence>
<dbReference type="PANTHER" id="PTHR43531:SF11">
    <property type="entry name" value="METHYL-ACCEPTING CHEMOTAXIS PROTEIN 3"/>
    <property type="match status" value="1"/>
</dbReference>
<dbReference type="GO" id="GO:0005886">
    <property type="term" value="C:plasma membrane"/>
    <property type="evidence" value="ECO:0007669"/>
    <property type="project" value="TreeGrafter"/>
</dbReference>
<evidence type="ECO:0000256" key="4">
    <source>
        <dbReference type="SAM" id="MobiDB-lite"/>
    </source>
</evidence>
<dbReference type="CDD" id="cd06225">
    <property type="entry name" value="HAMP"/>
    <property type="match status" value="1"/>
</dbReference>
<reference evidence="8 9" key="1">
    <citation type="submission" date="2018-06" db="EMBL/GenBank/DDBJ databases">
        <title>Genomic Encyclopedia of Archaeal and Bacterial Type Strains, Phase II (KMG-II): from individual species to whole genera.</title>
        <authorList>
            <person name="Goeker M."/>
        </authorList>
    </citation>
    <scope>NUCLEOTIDE SEQUENCE [LARGE SCALE GENOMIC DNA]</scope>
    <source>
        <strain evidence="8 9">DSM 6779</strain>
    </source>
</reference>
<dbReference type="PROSITE" id="PS50111">
    <property type="entry name" value="CHEMOTAXIS_TRANSDUC_2"/>
    <property type="match status" value="1"/>
</dbReference>
<dbReference type="InterPro" id="IPR004089">
    <property type="entry name" value="MCPsignal_dom"/>
</dbReference>
<organism evidence="8 9">
    <name type="scientific">Breznakibacter xylanolyticus</name>
    <dbReference type="NCBI Taxonomy" id="990"/>
    <lineage>
        <taxon>Bacteria</taxon>
        <taxon>Pseudomonadati</taxon>
        <taxon>Bacteroidota</taxon>
        <taxon>Bacteroidia</taxon>
        <taxon>Marinilabiliales</taxon>
        <taxon>Marinilabiliaceae</taxon>
        <taxon>Breznakibacter</taxon>
    </lineage>
</organism>
<evidence type="ECO:0000313" key="9">
    <source>
        <dbReference type="Proteomes" id="UP000249239"/>
    </source>
</evidence>
<dbReference type="SUPFAM" id="SSF58104">
    <property type="entry name" value="Methyl-accepting chemotaxis protein (MCP) signaling domain"/>
    <property type="match status" value="1"/>
</dbReference>
<gene>
    <name evidence="8" type="ORF">LX69_01504</name>
</gene>
<feature type="transmembrane region" description="Helical" evidence="5">
    <location>
        <begin position="216"/>
        <end position="241"/>
    </location>
</feature>
<keyword evidence="5" id="KW-0812">Transmembrane</keyword>
<evidence type="ECO:0000259" key="6">
    <source>
        <dbReference type="PROSITE" id="PS50111"/>
    </source>
</evidence>
<dbReference type="SMART" id="SM00283">
    <property type="entry name" value="MA"/>
    <property type="match status" value="1"/>
</dbReference>
<dbReference type="GO" id="GO:0004888">
    <property type="term" value="F:transmembrane signaling receptor activity"/>
    <property type="evidence" value="ECO:0007669"/>
    <property type="project" value="InterPro"/>
</dbReference>
<feature type="domain" description="HAMP" evidence="7">
    <location>
        <begin position="243"/>
        <end position="298"/>
    </location>
</feature>
<dbReference type="InterPro" id="IPR051310">
    <property type="entry name" value="MCP_chemotaxis"/>
</dbReference>
<dbReference type="PRINTS" id="PR00260">
    <property type="entry name" value="CHEMTRNSDUCR"/>
</dbReference>
<keyword evidence="5" id="KW-0472">Membrane</keyword>
<dbReference type="AlphaFoldDB" id="A0A2W7NL97"/>
<feature type="compositionally biased region" description="Low complexity" evidence="4">
    <location>
        <begin position="325"/>
        <end position="345"/>
    </location>
</feature>
<dbReference type="Proteomes" id="UP000249239">
    <property type="component" value="Unassembled WGS sequence"/>
</dbReference>
<keyword evidence="3" id="KW-0807">Transducer</keyword>
<dbReference type="PROSITE" id="PS50885">
    <property type="entry name" value="HAMP"/>
    <property type="match status" value="1"/>
</dbReference>
<accession>A0A2W7NL97</accession>
<feature type="compositionally biased region" description="Polar residues" evidence="4">
    <location>
        <begin position="361"/>
        <end position="374"/>
    </location>
</feature>
<evidence type="ECO:0000256" key="2">
    <source>
        <dbReference type="ARBA" id="ARBA00029447"/>
    </source>
</evidence>
<dbReference type="Pfam" id="PF00015">
    <property type="entry name" value="MCPsignal"/>
    <property type="match status" value="1"/>
</dbReference>
<evidence type="ECO:0000256" key="5">
    <source>
        <dbReference type="SAM" id="Phobius"/>
    </source>
</evidence>
<dbReference type="InterPro" id="IPR004090">
    <property type="entry name" value="Chemotax_Me-accpt_rcpt"/>
</dbReference>
<protein>
    <submittedName>
        <fullName evidence="8">Methyl-accepting chemotaxis protein</fullName>
    </submittedName>
</protein>
<evidence type="ECO:0000256" key="3">
    <source>
        <dbReference type="PROSITE-ProRule" id="PRU00284"/>
    </source>
</evidence>
<dbReference type="GO" id="GO:0006935">
    <property type="term" value="P:chemotaxis"/>
    <property type="evidence" value="ECO:0007669"/>
    <property type="project" value="UniProtKB-KW"/>
</dbReference>
<feature type="region of interest" description="Disordered" evidence="4">
    <location>
        <begin position="312"/>
        <end position="374"/>
    </location>
</feature>
<dbReference type="Gene3D" id="1.10.287.950">
    <property type="entry name" value="Methyl-accepting chemotaxis protein"/>
    <property type="match status" value="1"/>
</dbReference>
<evidence type="ECO:0000259" key="7">
    <source>
        <dbReference type="PROSITE" id="PS50885"/>
    </source>
</evidence>